<organism evidence="2 3">
    <name type="scientific">Haloarcula taiwanensis</name>
    <dbReference type="NCBI Taxonomy" id="1932004"/>
    <lineage>
        <taxon>Archaea</taxon>
        <taxon>Methanobacteriati</taxon>
        <taxon>Methanobacteriota</taxon>
        <taxon>Stenosarchaea group</taxon>
        <taxon>Halobacteria</taxon>
        <taxon>Halobacteriales</taxon>
        <taxon>Haloarculaceae</taxon>
        <taxon>Haloarcula</taxon>
    </lineage>
</organism>
<dbReference type="AlphaFoldDB" id="A0A2H4ZVR5"/>
<dbReference type="Proteomes" id="UP000242917">
    <property type="component" value="Chromosome I"/>
</dbReference>
<reference evidence="2 3" key="1">
    <citation type="submission" date="2017-01" db="EMBL/GenBank/DDBJ databases">
        <title>A Red Light-Sensitive Sensory Rhodopsin I From Haloarcula taiwanensis, A New Haloarchaeon Isolated From Taiwan.</title>
        <authorList>
            <person name="Yang C.-S."/>
            <person name="Han Y.-A."/>
            <person name="Chen P.-C."/>
            <person name="Ng W.V."/>
            <person name="Chen T.-W."/>
        </authorList>
    </citation>
    <scope>NUCLEOTIDE SEQUENCE [LARGE SCALE GENOMIC DNA]</scope>
    <source>
        <strain evidence="2 3">Taiwanensis</strain>
    </source>
</reference>
<keyword evidence="3" id="KW-1185">Reference proteome</keyword>
<feature type="domain" description="UspA" evidence="1">
    <location>
        <begin position="3"/>
        <end position="145"/>
    </location>
</feature>
<gene>
    <name evidence="2" type="ORF">BVU17_03065</name>
</gene>
<sequence>MVLLVPFDGSALSKAALTRAMEFAGYRDEDITALSVIPNDAAYAREQGWVDDTEEFDVEAIADRMREQAESVAPTASFRYEVPEDVSSMASTTTDITRTIREVAHEEGASIVFIGSENAGRVSTPVCSVGSPVSEDPQYDVHIVRHS</sequence>
<dbReference type="Pfam" id="PF00582">
    <property type="entry name" value="Usp"/>
    <property type="match status" value="1"/>
</dbReference>
<dbReference type="CDD" id="cd00293">
    <property type="entry name" value="USP-like"/>
    <property type="match status" value="1"/>
</dbReference>
<dbReference type="InterPro" id="IPR006016">
    <property type="entry name" value="UspA"/>
</dbReference>
<dbReference type="KEGG" id="hta:BVU17_03065"/>
<dbReference type="InterPro" id="IPR014729">
    <property type="entry name" value="Rossmann-like_a/b/a_fold"/>
</dbReference>
<accession>A0A2H4ZVR5</accession>
<evidence type="ECO:0000313" key="2">
    <source>
        <dbReference type="EMBL" id="AUG46547.1"/>
    </source>
</evidence>
<evidence type="ECO:0000313" key="3">
    <source>
        <dbReference type="Proteomes" id="UP000242917"/>
    </source>
</evidence>
<dbReference type="SUPFAM" id="SSF52402">
    <property type="entry name" value="Adenine nucleotide alpha hydrolases-like"/>
    <property type="match status" value="1"/>
</dbReference>
<proteinExistence type="predicted"/>
<dbReference type="OrthoDB" id="193961at2157"/>
<dbReference type="EMBL" id="CP019154">
    <property type="protein sequence ID" value="AUG46547.1"/>
    <property type="molecule type" value="Genomic_DNA"/>
</dbReference>
<evidence type="ECO:0000259" key="1">
    <source>
        <dbReference type="Pfam" id="PF00582"/>
    </source>
</evidence>
<protein>
    <submittedName>
        <fullName evidence="2">Universal stress protein</fullName>
    </submittedName>
</protein>
<name>A0A2H4ZVR5_9EURY</name>
<dbReference type="Gene3D" id="3.40.50.620">
    <property type="entry name" value="HUPs"/>
    <property type="match status" value="1"/>
</dbReference>